<dbReference type="PANTHER" id="PTHR30404:SF0">
    <property type="entry name" value="N-ACETYLMURAMOYL-L-ALANINE AMIDASE AMIC"/>
    <property type="match status" value="1"/>
</dbReference>
<dbReference type="GO" id="GO:0008745">
    <property type="term" value="F:N-acetylmuramoyl-L-alanine amidase activity"/>
    <property type="evidence" value="ECO:0007669"/>
    <property type="project" value="UniProtKB-EC"/>
</dbReference>
<protein>
    <submittedName>
        <fullName evidence="3">N-acetylmuramoyl-L-alanine amidase</fullName>
        <ecNumber evidence="3">3.5.1.28</ecNumber>
    </submittedName>
</protein>
<dbReference type="EC" id="3.5.1.28" evidence="3"/>
<dbReference type="InterPro" id="IPR050695">
    <property type="entry name" value="N-acetylmuramoyl_amidase_3"/>
</dbReference>
<evidence type="ECO:0000313" key="3">
    <source>
        <dbReference type="EMBL" id="MET3657808.1"/>
    </source>
</evidence>
<accession>A0ABV2K9P8</accession>
<dbReference type="Gene3D" id="3.40.630.40">
    <property type="entry name" value="Zn-dependent exopeptidases"/>
    <property type="match status" value="1"/>
</dbReference>
<dbReference type="RefSeq" id="WP_354313536.1">
    <property type="nucleotide sequence ID" value="NZ_JBEPME010000004.1"/>
</dbReference>
<reference evidence="3 4" key="1">
    <citation type="submission" date="2024-06" db="EMBL/GenBank/DDBJ databases">
        <title>Sorghum-associated microbial communities from plants grown in Nebraska, USA.</title>
        <authorList>
            <person name="Schachtman D."/>
        </authorList>
    </citation>
    <scope>NUCLEOTIDE SEQUENCE [LARGE SCALE GENOMIC DNA]</scope>
    <source>
        <strain evidence="3 4">1288</strain>
    </source>
</reference>
<feature type="domain" description="MurNAc-LAA" evidence="2">
    <location>
        <begin position="66"/>
        <end position="180"/>
    </location>
</feature>
<dbReference type="Pfam" id="PF01520">
    <property type="entry name" value="Amidase_3"/>
    <property type="match status" value="1"/>
</dbReference>
<dbReference type="Proteomes" id="UP001549104">
    <property type="component" value="Unassembled WGS sequence"/>
</dbReference>
<dbReference type="CDD" id="cd02696">
    <property type="entry name" value="MurNAc-LAA"/>
    <property type="match status" value="1"/>
</dbReference>
<evidence type="ECO:0000313" key="4">
    <source>
        <dbReference type="Proteomes" id="UP001549104"/>
    </source>
</evidence>
<dbReference type="SUPFAM" id="SSF53187">
    <property type="entry name" value="Zn-dependent exopeptidases"/>
    <property type="match status" value="1"/>
</dbReference>
<name>A0ABV2K9P8_SPOPS</name>
<dbReference type="SMART" id="SM00646">
    <property type="entry name" value="Ami_3"/>
    <property type="match status" value="1"/>
</dbReference>
<organism evidence="3 4">
    <name type="scientific">Sporosarcina psychrophila</name>
    <name type="common">Bacillus psychrophilus</name>
    <dbReference type="NCBI Taxonomy" id="1476"/>
    <lineage>
        <taxon>Bacteria</taxon>
        <taxon>Bacillati</taxon>
        <taxon>Bacillota</taxon>
        <taxon>Bacilli</taxon>
        <taxon>Bacillales</taxon>
        <taxon>Caryophanaceae</taxon>
        <taxon>Sporosarcina</taxon>
    </lineage>
</organism>
<proteinExistence type="predicted"/>
<comment type="caution">
    <text evidence="3">The sequence shown here is derived from an EMBL/GenBank/DDBJ whole genome shotgun (WGS) entry which is preliminary data.</text>
</comment>
<dbReference type="EMBL" id="JBEPME010000004">
    <property type="protein sequence ID" value="MET3657808.1"/>
    <property type="molecule type" value="Genomic_DNA"/>
</dbReference>
<keyword evidence="4" id="KW-1185">Reference proteome</keyword>
<sequence length="265" mass="28720">MVKIALDAGHGINTAGKRTPDGEREWAFNSKVLLACTAKLNKYQDVQILRLDDPTGNTDVPLATRTNKANAWKADALVSIHHNALAGKWGSHGGVETLVQEITASKASKDIAAIIQPRIVQEMGLRDRGVKPKNNHMTRVSNMPAILTEGGFMDSTTDIPALRSDAKLKAQGEAIADGLAEYFKLKLKVAGTPAPPKEDGELKFSSPTVRKAYEKLLESKATQEIVINGGIKAGAFGELWRSKWENKELEPDDIVGLAVLFATKK</sequence>
<keyword evidence="1 3" id="KW-0378">Hydrolase</keyword>
<dbReference type="InterPro" id="IPR002508">
    <property type="entry name" value="MurNAc-LAA_cat"/>
</dbReference>
<evidence type="ECO:0000259" key="2">
    <source>
        <dbReference type="SMART" id="SM00646"/>
    </source>
</evidence>
<gene>
    <name evidence="3" type="ORF">ABIC55_002905</name>
</gene>
<evidence type="ECO:0000256" key="1">
    <source>
        <dbReference type="ARBA" id="ARBA00022801"/>
    </source>
</evidence>
<dbReference type="PANTHER" id="PTHR30404">
    <property type="entry name" value="N-ACETYLMURAMOYL-L-ALANINE AMIDASE"/>
    <property type="match status" value="1"/>
</dbReference>